<keyword evidence="3 6" id="KW-0285">Flavoprotein</keyword>
<dbReference type="InterPro" id="IPR005101">
    <property type="entry name" value="Cryptochr/Photolyase_FAD-bd"/>
</dbReference>
<evidence type="ECO:0000256" key="3">
    <source>
        <dbReference type="ARBA" id="ARBA00022630"/>
    </source>
</evidence>
<feature type="binding site" evidence="6">
    <location>
        <begin position="431"/>
        <end position="438"/>
    </location>
    <ligand>
        <name>FAD</name>
        <dbReference type="ChEBI" id="CHEBI:57692"/>
    </ligand>
</feature>
<dbReference type="SUPFAM" id="SSF48173">
    <property type="entry name" value="Cryptochrome/photolyase FAD-binding domain"/>
    <property type="match status" value="1"/>
</dbReference>
<dbReference type="InterPro" id="IPR036134">
    <property type="entry name" value="Crypto/Photolyase_FAD-like_sf"/>
</dbReference>
<accession>A0A8X7N7R8</accession>
<dbReference type="GO" id="GO:0005634">
    <property type="term" value="C:nucleus"/>
    <property type="evidence" value="ECO:0007669"/>
    <property type="project" value="TreeGrafter"/>
</dbReference>
<reference evidence="10" key="2">
    <citation type="journal article" date="2019" name="IMA Fungus">
        <title>Genome sequencing and comparison of five Tilletia species to identify candidate genes for the detection of regulated species infecting wheat.</title>
        <authorList>
            <person name="Nguyen H.D.T."/>
            <person name="Sultana T."/>
            <person name="Kesanakurti P."/>
            <person name="Hambleton S."/>
        </authorList>
    </citation>
    <scope>NUCLEOTIDE SEQUENCE</scope>
    <source>
        <strain evidence="10">DAOMC 236422</strain>
    </source>
</reference>
<feature type="region of interest" description="Disordered" evidence="8">
    <location>
        <begin position="1"/>
        <end position="82"/>
    </location>
</feature>
<keyword evidence="11" id="KW-1185">Reference proteome</keyword>
<feature type="site" description="Electron transfer via tryptophanyl radical" evidence="7">
    <location>
        <position position="516"/>
    </location>
</feature>
<dbReference type="GO" id="GO:0006139">
    <property type="term" value="P:nucleobase-containing compound metabolic process"/>
    <property type="evidence" value="ECO:0007669"/>
    <property type="project" value="UniProtKB-ARBA"/>
</dbReference>
<dbReference type="InterPro" id="IPR036155">
    <property type="entry name" value="Crypto/Photolyase_N_sf"/>
</dbReference>
<comment type="similarity">
    <text evidence="2">Belongs to the DNA photolyase class-1 family.</text>
</comment>
<dbReference type="GO" id="GO:0043153">
    <property type="term" value="P:entrainment of circadian clock by photoperiod"/>
    <property type="evidence" value="ECO:0007669"/>
    <property type="project" value="TreeGrafter"/>
</dbReference>
<feature type="binding site" evidence="6">
    <location>
        <position position="428"/>
    </location>
    <ligand>
        <name>FAD</name>
        <dbReference type="ChEBI" id="CHEBI:57692"/>
    </ligand>
</feature>
<dbReference type="InterPro" id="IPR002081">
    <property type="entry name" value="Cryptochrome/DNA_photolyase_1"/>
</dbReference>
<reference evidence="10" key="1">
    <citation type="submission" date="2016-04" db="EMBL/GenBank/DDBJ databases">
        <authorList>
            <person name="Nguyen H.D."/>
            <person name="Samba Siva P."/>
            <person name="Cullis J."/>
            <person name="Levesque C.A."/>
            <person name="Hambleton S."/>
        </authorList>
    </citation>
    <scope>NUCLEOTIDE SEQUENCE</scope>
    <source>
        <strain evidence="10">DAOMC 236422</strain>
    </source>
</reference>
<evidence type="ECO:0000259" key="9">
    <source>
        <dbReference type="PROSITE" id="PS51645"/>
    </source>
</evidence>
<dbReference type="EMBL" id="LWDG02000245">
    <property type="protein sequence ID" value="KAE8267240.1"/>
    <property type="molecule type" value="Genomic_DNA"/>
</dbReference>
<dbReference type="Pfam" id="PF00875">
    <property type="entry name" value="DNA_photolyase"/>
    <property type="match status" value="1"/>
</dbReference>
<gene>
    <name evidence="10" type="ORF">A4X09_0g5105</name>
</gene>
<feature type="region of interest" description="Disordered" evidence="8">
    <location>
        <begin position="620"/>
        <end position="668"/>
    </location>
</feature>
<feature type="region of interest" description="Disordered" evidence="8">
    <location>
        <begin position="701"/>
        <end position="779"/>
    </location>
</feature>
<feature type="site" description="Electron transfer via tryptophanyl radical" evidence="7">
    <location>
        <position position="539"/>
    </location>
</feature>
<dbReference type="GO" id="GO:0003677">
    <property type="term" value="F:DNA binding"/>
    <property type="evidence" value="ECO:0007669"/>
    <property type="project" value="TreeGrafter"/>
</dbReference>
<evidence type="ECO:0000256" key="5">
    <source>
        <dbReference type="ARBA" id="ARBA00022991"/>
    </source>
</evidence>
<feature type="compositionally biased region" description="Basic and acidic residues" evidence="8">
    <location>
        <begin position="620"/>
        <end position="659"/>
    </location>
</feature>
<evidence type="ECO:0000313" key="11">
    <source>
        <dbReference type="Proteomes" id="UP000078113"/>
    </source>
</evidence>
<dbReference type="GO" id="GO:0071949">
    <property type="term" value="F:FAD binding"/>
    <property type="evidence" value="ECO:0007669"/>
    <property type="project" value="TreeGrafter"/>
</dbReference>
<evidence type="ECO:0000256" key="6">
    <source>
        <dbReference type="PIRSR" id="PIRSR602081-1"/>
    </source>
</evidence>
<dbReference type="Proteomes" id="UP000078113">
    <property type="component" value="Unassembled WGS sequence"/>
</dbReference>
<evidence type="ECO:0000256" key="1">
    <source>
        <dbReference type="ARBA" id="ARBA00001932"/>
    </source>
</evidence>
<feature type="region of interest" description="Disordered" evidence="8">
    <location>
        <begin position="1367"/>
        <end position="1439"/>
    </location>
</feature>
<feature type="compositionally biased region" description="Basic and acidic residues" evidence="8">
    <location>
        <begin position="756"/>
        <end position="775"/>
    </location>
</feature>
<dbReference type="GO" id="GO:0032922">
    <property type="term" value="P:circadian regulation of gene expression"/>
    <property type="evidence" value="ECO:0007669"/>
    <property type="project" value="TreeGrafter"/>
</dbReference>
<dbReference type="InterPro" id="IPR014729">
    <property type="entry name" value="Rossmann-like_a/b/a_fold"/>
</dbReference>
<evidence type="ECO:0000256" key="7">
    <source>
        <dbReference type="PIRSR" id="PIRSR602081-2"/>
    </source>
</evidence>
<keyword evidence="5" id="KW-0157">Chromophore</keyword>
<sequence length="1474" mass="167399">MAPSKKRSIEEEEEESIDPTLAEHPDETEEELQPPKSKKQRKEPTKSSADKDGLDYSDLPKLPPPYGKGNNEMNPKKKASGTPLEQLRTALAEQKKPKKTSTEKKNVLYWMRNRDLRVEDNRALAEASAFPDRQHLIALHIISPEEFKAHDRSPRRIDFSLRNLRLIEAQLAKLNIPLVVLTHDGSRTKIAQTVVDLASEWGCGAIFGNLEYEVDELWRDAEVVRLGFKQDIHVSFLDDAYIVPPGKINSKQDRPYSVFTPFSRTWLDHLSRNMDLMQEYPDPEANDDSIHKDKTLSSLFSPDSKQYGIPKAVSGFECPDAEHMEYLWPAGHESAARVMTNFINGKGGVKSLDGPATADELEHVGLKAKNSRLNTYTEGRNLLGELGTSHISPYLAAGIISARECLRRSKEATGGKLTMERNSGPGMWCIEMVFRDFYAHVLAAWPRVCMGRAFVLKYEDVVWETDEASLQAWKEGKTGYPIVDAAQRQCLKQGYCHNRSRMITAMFLTKHLLHDWREGEKFFMQNFIDGDFASNNGGWQWSASTGSDPQPYFRIFNPISQSEKSDPNGDYIRHWVPELRNIKGKAIHDPFNRLDKDAFKRLGYPKPIVEHKFARERALRRFKTPGEKEGGGRSRASKCEAMKQAVEREGGDLVRRNEATKQTSFRGHTSIITAHEHEDEEDNDFQVTRSLASLDSAFTFMTENQSGDGGGRNGDGRRPPSSIRQGVVPDRAPSHAGPSERTPNSQPSSPPFNECEPERKRQKLDVSRTESDAEPSHASAKESAALRFFAVPELLSLVLGHFDYEKTELLILSYVSKRMRANVLPRLVGSLDVPFTKAKDARIFLESTPGLASHVRCLRIWDNVGRHYWNRRPFPQEDWIPQGYRNQIPPTLPEDMWTQLGSLFSLLQDNSRFRLPFVDLYVGVSSIGQLYAQLQQRPRLAEQLTALRLVDDFCPSRHGRPSTSAREMDESIEKHVQRYSEHLEDLLRLICEVQDGAGSQAFQVFGITGSSSAFDGIARVRFLPSLSQKVLVSVAKRVQHLSIVLNQVSSKDVSAYQALLDPNWPQLLTFDVRKDWDQVAPWLDAFEASTHAFCQRHPTLTRAGVEIHEDGVPYWAKVTLPHVTACSLNVDDNEASKTGLDFVLQHEKIERLSLAENQKHADGQIIASHRPLRDSLRFLRAGPYAVQHFLRRDTNLRHVQVMGEEENIPLSHPDIDEDEDLDVSRWFIFPDARQYTSITCVEYNLTHLNLDIILLDMERILPFSQLPNLTEFCVHTGGGFRGDSRDSEDLGALFLAEMLSVLNGCDRLRAVWFGCDGFAELPPDEELNEIVDTLPPRLEYMTWHMPFDPTTRHYRVVRPVPVTEAALSIDSAPDPAPVPTTEGEGRRRSTRPRRPSRKAKEAQTKTKTKMETETETRTVKDKQEKPPKALLEKLPASFRPKVDKRTGRWEDMDDERVCKTLFDHMGDQPVLRYA</sequence>
<feature type="binding site" evidence="6">
    <location>
        <begin position="388"/>
        <end position="392"/>
    </location>
    <ligand>
        <name>FAD</name>
        <dbReference type="ChEBI" id="CHEBI:57692"/>
    </ligand>
</feature>
<dbReference type="GO" id="GO:0003904">
    <property type="term" value="F:deoxyribodipyrimidine photo-lyase activity"/>
    <property type="evidence" value="ECO:0007669"/>
    <property type="project" value="TreeGrafter"/>
</dbReference>
<dbReference type="FunFam" id="1.10.579.10:FF:000003">
    <property type="entry name" value="Deoxyribodipyrimidine photo-lyase"/>
    <property type="match status" value="1"/>
</dbReference>
<protein>
    <recommendedName>
        <fullName evidence="9">Photolyase/cryptochrome alpha/beta domain-containing protein</fullName>
    </recommendedName>
</protein>
<comment type="cofactor">
    <cofactor evidence="6">
        <name>FAD</name>
        <dbReference type="ChEBI" id="CHEBI:57692"/>
    </cofactor>
    <text evidence="6">Binds 1 FAD per subunit.</text>
</comment>
<feature type="domain" description="Photolyase/cryptochrome alpha/beta" evidence="9">
    <location>
        <begin position="106"/>
        <end position="242"/>
    </location>
</feature>
<feature type="compositionally biased region" description="Basic and acidic residues" evidence="8">
    <location>
        <begin position="42"/>
        <end position="54"/>
    </location>
</feature>
<feature type="binding site" evidence="6">
    <location>
        <position position="376"/>
    </location>
    <ligand>
        <name>FAD</name>
        <dbReference type="ChEBI" id="CHEBI:57692"/>
    </ligand>
</feature>
<feature type="compositionally biased region" description="Basic and acidic residues" evidence="8">
    <location>
        <begin position="1398"/>
        <end position="1431"/>
    </location>
</feature>
<dbReference type="Pfam" id="PF03441">
    <property type="entry name" value="FAD_binding_7"/>
    <property type="match status" value="1"/>
</dbReference>
<organism evidence="10 11">
    <name type="scientific">Tilletia walkeri</name>
    <dbReference type="NCBI Taxonomy" id="117179"/>
    <lineage>
        <taxon>Eukaryota</taxon>
        <taxon>Fungi</taxon>
        <taxon>Dikarya</taxon>
        <taxon>Basidiomycota</taxon>
        <taxon>Ustilaginomycotina</taxon>
        <taxon>Exobasidiomycetes</taxon>
        <taxon>Tilletiales</taxon>
        <taxon>Tilletiaceae</taxon>
        <taxon>Tilletia</taxon>
    </lineage>
</organism>
<feature type="binding site" evidence="6">
    <location>
        <begin position="529"/>
        <end position="531"/>
    </location>
    <ligand>
        <name>FAD</name>
        <dbReference type="ChEBI" id="CHEBI:57692"/>
    </ligand>
</feature>
<dbReference type="Gene3D" id="3.40.50.620">
    <property type="entry name" value="HUPs"/>
    <property type="match status" value="1"/>
</dbReference>
<dbReference type="SUPFAM" id="SSF52425">
    <property type="entry name" value="Cryptochrome/photolyase, N-terminal domain"/>
    <property type="match status" value="1"/>
</dbReference>
<feature type="compositionally biased region" description="Basic residues" evidence="8">
    <location>
        <begin position="1388"/>
        <end position="1397"/>
    </location>
</feature>
<dbReference type="GO" id="GO:0006950">
    <property type="term" value="P:response to stress"/>
    <property type="evidence" value="ECO:0007669"/>
    <property type="project" value="UniProtKB-ARBA"/>
</dbReference>
<dbReference type="PANTHER" id="PTHR11455:SF18">
    <property type="entry name" value="SI:CH1073-390K14.1"/>
    <property type="match status" value="1"/>
</dbReference>
<proteinExistence type="inferred from homology"/>
<evidence type="ECO:0000256" key="4">
    <source>
        <dbReference type="ARBA" id="ARBA00022827"/>
    </source>
</evidence>
<comment type="cofactor">
    <cofactor evidence="1">
        <name>(6R)-5,10-methylene-5,6,7,8-tetrahydrofolate</name>
        <dbReference type="ChEBI" id="CHEBI:15636"/>
    </cofactor>
</comment>
<keyword evidence="4 6" id="KW-0274">FAD</keyword>
<evidence type="ECO:0000313" key="10">
    <source>
        <dbReference type="EMBL" id="KAE8267240.1"/>
    </source>
</evidence>
<evidence type="ECO:0000256" key="2">
    <source>
        <dbReference type="ARBA" id="ARBA00005862"/>
    </source>
</evidence>
<feature type="site" description="Electron transfer via tryptophanyl radical" evidence="7">
    <location>
        <position position="463"/>
    </location>
</feature>
<dbReference type="Gene3D" id="1.25.40.80">
    <property type="match status" value="1"/>
</dbReference>
<name>A0A8X7N7R8_9BASI</name>
<dbReference type="PROSITE" id="PS51645">
    <property type="entry name" value="PHR_CRY_ALPHA_BETA"/>
    <property type="match status" value="1"/>
</dbReference>
<dbReference type="Gene3D" id="1.10.579.10">
    <property type="entry name" value="DNA Cyclobutane Dipyrimidine Photolyase, subunit A, domain 3"/>
    <property type="match status" value="1"/>
</dbReference>
<dbReference type="PANTHER" id="PTHR11455">
    <property type="entry name" value="CRYPTOCHROME"/>
    <property type="match status" value="1"/>
</dbReference>
<comment type="caution">
    <text evidence="10">The sequence shown here is derived from an EMBL/GenBank/DDBJ whole genome shotgun (WGS) entry which is preliminary data.</text>
</comment>
<dbReference type="InterPro" id="IPR006050">
    <property type="entry name" value="DNA_photolyase_N"/>
</dbReference>
<evidence type="ECO:0000256" key="8">
    <source>
        <dbReference type="SAM" id="MobiDB-lite"/>
    </source>
</evidence>
<dbReference type="GO" id="GO:0005737">
    <property type="term" value="C:cytoplasm"/>
    <property type="evidence" value="ECO:0007669"/>
    <property type="project" value="TreeGrafter"/>
</dbReference>